<accession>A0AA88ISW4</accession>
<feature type="compositionally biased region" description="Polar residues" evidence="1">
    <location>
        <begin position="782"/>
        <end position="799"/>
    </location>
</feature>
<feature type="region of interest" description="Disordered" evidence="1">
    <location>
        <begin position="160"/>
        <end position="382"/>
    </location>
</feature>
<feature type="region of interest" description="Disordered" evidence="1">
    <location>
        <begin position="916"/>
        <end position="979"/>
    </location>
</feature>
<dbReference type="EMBL" id="JAUPFM010000019">
    <property type="protein sequence ID" value="KAK2820331.1"/>
    <property type="molecule type" value="Genomic_DNA"/>
</dbReference>
<feature type="region of interest" description="Disordered" evidence="1">
    <location>
        <begin position="65"/>
        <end position="99"/>
    </location>
</feature>
<name>A0AA88ISW4_CHASR</name>
<feature type="compositionally biased region" description="Polar residues" evidence="1">
    <location>
        <begin position="255"/>
        <end position="265"/>
    </location>
</feature>
<feature type="compositionally biased region" description="Polar residues" evidence="1">
    <location>
        <begin position="614"/>
        <end position="624"/>
    </location>
</feature>
<feature type="compositionally biased region" description="Acidic residues" evidence="1">
    <location>
        <begin position="325"/>
        <end position="337"/>
    </location>
</feature>
<feature type="compositionally biased region" description="Basic and acidic residues" evidence="1">
    <location>
        <begin position="931"/>
        <end position="949"/>
    </location>
</feature>
<comment type="caution">
    <text evidence="2">The sequence shown here is derived from an EMBL/GenBank/DDBJ whole genome shotgun (WGS) entry which is preliminary data.</text>
</comment>
<feature type="compositionally biased region" description="Basic and acidic residues" evidence="1">
    <location>
        <begin position="415"/>
        <end position="427"/>
    </location>
</feature>
<feature type="region of interest" description="Disordered" evidence="1">
    <location>
        <begin position="413"/>
        <end position="454"/>
    </location>
</feature>
<feature type="compositionally biased region" description="Basic and acidic residues" evidence="1">
    <location>
        <begin position="298"/>
        <end position="309"/>
    </location>
</feature>
<evidence type="ECO:0000256" key="1">
    <source>
        <dbReference type="SAM" id="MobiDB-lite"/>
    </source>
</evidence>
<feature type="compositionally biased region" description="Acidic residues" evidence="1">
    <location>
        <begin position="355"/>
        <end position="376"/>
    </location>
</feature>
<reference evidence="2" key="1">
    <citation type="submission" date="2023-07" db="EMBL/GenBank/DDBJ databases">
        <title>Chromosome-level Genome Assembly of Striped Snakehead (Channa striata).</title>
        <authorList>
            <person name="Liu H."/>
        </authorList>
    </citation>
    <scope>NUCLEOTIDE SEQUENCE</scope>
    <source>
        <strain evidence="2">Gz</strain>
        <tissue evidence="2">Muscle</tissue>
    </source>
</reference>
<keyword evidence="3" id="KW-1185">Reference proteome</keyword>
<feature type="region of interest" description="Disordered" evidence="1">
    <location>
        <begin position="1"/>
        <end position="42"/>
    </location>
</feature>
<gene>
    <name evidence="2" type="ORF">Q5P01_023290</name>
</gene>
<feature type="region of interest" description="Disordered" evidence="1">
    <location>
        <begin position="557"/>
        <end position="624"/>
    </location>
</feature>
<protein>
    <submittedName>
        <fullName evidence="2">Uncharacterized protein</fullName>
    </submittedName>
</protein>
<feature type="compositionally biased region" description="Basic and acidic residues" evidence="1">
    <location>
        <begin position="33"/>
        <end position="42"/>
    </location>
</feature>
<dbReference type="AlphaFoldDB" id="A0AA88ISW4"/>
<feature type="region of interest" description="Disordered" evidence="1">
    <location>
        <begin position="122"/>
        <end position="143"/>
    </location>
</feature>
<feature type="region of interest" description="Disordered" evidence="1">
    <location>
        <begin position="513"/>
        <end position="539"/>
    </location>
</feature>
<feature type="region of interest" description="Disordered" evidence="1">
    <location>
        <begin position="782"/>
        <end position="834"/>
    </location>
</feature>
<feature type="compositionally biased region" description="Basic and acidic residues" evidence="1">
    <location>
        <begin position="338"/>
        <end position="354"/>
    </location>
</feature>
<evidence type="ECO:0000313" key="3">
    <source>
        <dbReference type="Proteomes" id="UP001187415"/>
    </source>
</evidence>
<feature type="compositionally biased region" description="Basic and acidic residues" evidence="1">
    <location>
        <begin position="690"/>
        <end position="699"/>
    </location>
</feature>
<proteinExistence type="predicted"/>
<feature type="region of interest" description="Disordered" evidence="1">
    <location>
        <begin position="856"/>
        <end position="884"/>
    </location>
</feature>
<feature type="compositionally biased region" description="Acidic residues" evidence="1">
    <location>
        <begin position="22"/>
        <end position="32"/>
    </location>
</feature>
<organism evidence="2 3">
    <name type="scientific">Channa striata</name>
    <name type="common">Snakehead murrel</name>
    <name type="synonym">Ophicephalus striatus</name>
    <dbReference type="NCBI Taxonomy" id="64152"/>
    <lineage>
        <taxon>Eukaryota</taxon>
        <taxon>Metazoa</taxon>
        <taxon>Chordata</taxon>
        <taxon>Craniata</taxon>
        <taxon>Vertebrata</taxon>
        <taxon>Euteleostomi</taxon>
        <taxon>Actinopterygii</taxon>
        <taxon>Neopterygii</taxon>
        <taxon>Teleostei</taxon>
        <taxon>Neoteleostei</taxon>
        <taxon>Acanthomorphata</taxon>
        <taxon>Anabantaria</taxon>
        <taxon>Anabantiformes</taxon>
        <taxon>Channoidei</taxon>
        <taxon>Channidae</taxon>
        <taxon>Channa</taxon>
    </lineage>
</organism>
<feature type="compositionally biased region" description="Basic and acidic residues" evidence="1">
    <location>
        <begin position="272"/>
        <end position="286"/>
    </location>
</feature>
<feature type="compositionally biased region" description="Basic and acidic residues" evidence="1">
    <location>
        <begin position="72"/>
        <end position="96"/>
    </location>
</feature>
<feature type="compositionally biased region" description="Basic and acidic residues" evidence="1">
    <location>
        <begin position="515"/>
        <end position="532"/>
    </location>
</feature>
<evidence type="ECO:0000313" key="2">
    <source>
        <dbReference type="EMBL" id="KAK2820331.1"/>
    </source>
</evidence>
<feature type="region of interest" description="Disordered" evidence="1">
    <location>
        <begin position="649"/>
        <end position="717"/>
    </location>
</feature>
<feature type="compositionally biased region" description="Polar residues" evidence="1">
    <location>
        <begin position="557"/>
        <end position="586"/>
    </location>
</feature>
<dbReference type="Proteomes" id="UP001187415">
    <property type="component" value="Unassembled WGS sequence"/>
</dbReference>
<sequence>MLHEREQCEEENVSEAESKETIDEESEQEEDIQSVREDSREKDILTKCVASSIDETVLHTAEFTYEEEEEDMAKNSELHRKTREADDVGPAADEKLNVTSAEVSVNDTFFDKDHVEEERLFTETHMSNTLETEAETGQEKSGEFKNISLRMCEGEVVVSRELNSPTCGETREGVPEYNNEPGPDENSTQRFLEVVDCEEIQSTQLPEEVGGKESESLQNSGDSTGADGSLAEERGKEQQESAEDSNEEHSGILDYTQTGSLQETETALIGQEIKESGVSFKEEDGKLLVPSMKTATEQSEKELETRVGSEDECDETTGQQKDGTEELLVEFEADEGFSDLRDDVGHGSETRGAEAAEEANEFTDEPSQFIDDDDHEMADARSFQDSVGTVNLDQHCTMTPSLLEGFIESGLLKPKTTEDGPVDRHSAVIDGEETAYGPEEQATGSETRKENQMGISNLQLVTPLEETDKNESAVWAGSEAFEISNEETVTETEAADEFTADEFKQKDVAVVSPEDVVKHETESEKTYAKDEGSSISGNQDVIDEEILDLWIQVASSQNADDMKQQTGVKIVQSNEENAEISSVQTETNHERESEAEMSSLSAEPGFLEQPVSVWDTQNSPTQPELLQDIYDTLASISESTDTCDISTQQFQSEAQDSLMEEAVRTGQSDLKEEESLAETGFHPDSGVLSSEDRQEKVEGVELVESETQKDTEAAITDLASRTDWKEIKEADFKSPKEEVEETNFEGGAFGVTASHSPNEFKLQSRQSKGALEVLSEEGIVSTESGLQLDTGTESENLLQLPSFEKPQPGWSEGGDESFPEQNRANVEELTTESEGLTEVDASTLDFTAQRSRIAVKNPRVRPPKDARSLLHMPSVEPTPSTKLPVKVPAGVPLGGLGIGIKLPGLGAGFPVLRKTRVEREENSADTAPQKPETKPEDKKDTPKQDEVQHRPKWMPPKQQGFGNPLMSELKSKLKKPTKE</sequence>